<dbReference type="EMBL" id="CP028102">
    <property type="protein sequence ID" value="AVQ18873.1"/>
    <property type="molecule type" value="Genomic_DNA"/>
</dbReference>
<proteinExistence type="predicted"/>
<keyword evidence="2" id="KW-1185">Reference proteome</keyword>
<organism evidence="1 2">
    <name type="scientific">Fusobacterium mortiferum ATCC 9817</name>
    <dbReference type="NCBI Taxonomy" id="469616"/>
    <lineage>
        <taxon>Bacteria</taxon>
        <taxon>Fusobacteriati</taxon>
        <taxon>Fusobacteriota</taxon>
        <taxon>Fusobacteriia</taxon>
        <taxon>Fusobacteriales</taxon>
        <taxon>Fusobacteriaceae</taxon>
        <taxon>Fusobacterium</taxon>
    </lineage>
</organism>
<dbReference type="RefSeq" id="WP_005884456.1">
    <property type="nucleotide sequence ID" value="NZ_CP028102.1"/>
</dbReference>
<gene>
    <name evidence="1" type="ORF">C4N19_07110</name>
</gene>
<dbReference type="Proteomes" id="UP000240258">
    <property type="component" value="Chromosome"/>
</dbReference>
<name>A0ABN5JE63_FUSMR</name>
<accession>A0ABN5JE63</accession>
<dbReference type="GeneID" id="62763289"/>
<reference evidence="2" key="1">
    <citation type="journal article" date="2018" name="MSphere">
        <title>Fusobacterium Genomics Using MinION and Illumina Sequencing Enables Genome Completion and Correction.</title>
        <authorList>
            <person name="Todd S.M."/>
            <person name="Settlage R.E."/>
            <person name="Lahmers K.K."/>
            <person name="Slade D.J."/>
        </authorList>
    </citation>
    <scope>NUCLEOTIDE SEQUENCE [LARGE SCALE GENOMIC DNA]</scope>
    <source>
        <strain evidence="2">ATCC 9817</strain>
    </source>
</reference>
<evidence type="ECO:0000313" key="2">
    <source>
        <dbReference type="Proteomes" id="UP000240258"/>
    </source>
</evidence>
<evidence type="ECO:0000313" key="1">
    <source>
        <dbReference type="EMBL" id="AVQ18873.1"/>
    </source>
</evidence>
<protein>
    <submittedName>
        <fullName evidence="1">Uncharacterized protein</fullName>
    </submittedName>
</protein>
<sequence length="145" mass="16722">MEGEYSILLRHKGAKGIRKLVSKELKSTYDFIRSMKYRVTDLKDLSIGEVTFIRERCHNLKLGSFDELIQVLELGISYDERGALSGRKNDYKILKVCNNCYYCECIGELKLCGNKNSIKYNEEINIAGICGCFEKGIYWRKLGNE</sequence>